<evidence type="ECO:0000256" key="1">
    <source>
        <dbReference type="ARBA" id="ARBA00007613"/>
    </source>
</evidence>
<accession>A0A5C6F5E4</accession>
<dbReference type="Proteomes" id="UP000318288">
    <property type="component" value="Unassembled WGS sequence"/>
</dbReference>
<evidence type="ECO:0000313" key="2">
    <source>
        <dbReference type="EMBL" id="TWU56568.1"/>
    </source>
</evidence>
<comment type="caution">
    <text evidence="2">The sequence shown here is derived from an EMBL/GenBank/DDBJ whole genome shotgun (WGS) entry which is preliminary data.</text>
</comment>
<dbReference type="Pfam" id="PF02321">
    <property type="entry name" value="OEP"/>
    <property type="match status" value="1"/>
</dbReference>
<dbReference type="OrthoDB" id="234964at2"/>
<dbReference type="GO" id="GO:0015562">
    <property type="term" value="F:efflux transmembrane transporter activity"/>
    <property type="evidence" value="ECO:0007669"/>
    <property type="project" value="InterPro"/>
</dbReference>
<name>A0A5C6F5E4_9BACT</name>
<dbReference type="SUPFAM" id="SSF56954">
    <property type="entry name" value="Outer membrane efflux proteins (OEP)"/>
    <property type="match status" value="1"/>
</dbReference>
<organism evidence="2 3">
    <name type="scientific">Rubripirellula tenax</name>
    <dbReference type="NCBI Taxonomy" id="2528015"/>
    <lineage>
        <taxon>Bacteria</taxon>
        <taxon>Pseudomonadati</taxon>
        <taxon>Planctomycetota</taxon>
        <taxon>Planctomycetia</taxon>
        <taxon>Pirellulales</taxon>
        <taxon>Pirellulaceae</taxon>
        <taxon>Rubripirellula</taxon>
    </lineage>
</organism>
<dbReference type="Gene3D" id="1.20.1600.10">
    <property type="entry name" value="Outer membrane efflux proteins (OEP)"/>
    <property type="match status" value="1"/>
</dbReference>
<evidence type="ECO:0000313" key="3">
    <source>
        <dbReference type="Proteomes" id="UP000318288"/>
    </source>
</evidence>
<dbReference type="PANTHER" id="PTHR30203">
    <property type="entry name" value="OUTER MEMBRANE CATION EFFLUX PROTEIN"/>
    <property type="match status" value="1"/>
</dbReference>
<dbReference type="PANTHER" id="PTHR30203:SF33">
    <property type="entry name" value="BLR4455 PROTEIN"/>
    <property type="match status" value="1"/>
</dbReference>
<reference evidence="2 3" key="1">
    <citation type="submission" date="2019-02" db="EMBL/GenBank/DDBJ databases">
        <title>Deep-cultivation of Planctomycetes and their phenomic and genomic characterization uncovers novel biology.</title>
        <authorList>
            <person name="Wiegand S."/>
            <person name="Jogler M."/>
            <person name="Boedeker C."/>
            <person name="Pinto D."/>
            <person name="Vollmers J."/>
            <person name="Rivas-Marin E."/>
            <person name="Kohn T."/>
            <person name="Peeters S.H."/>
            <person name="Heuer A."/>
            <person name="Rast P."/>
            <person name="Oberbeckmann S."/>
            <person name="Bunk B."/>
            <person name="Jeske O."/>
            <person name="Meyerdierks A."/>
            <person name="Storesund J.E."/>
            <person name="Kallscheuer N."/>
            <person name="Luecker S."/>
            <person name="Lage O.M."/>
            <person name="Pohl T."/>
            <person name="Merkel B.J."/>
            <person name="Hornburger P."/>
            <person name="Mueller R.-W."/>
            <person name="Bruemmer F."/>
            <person name="Labrenz M."/>
            <person name="Spormann A.M."/>
            <person name="Op Den Camp H."/>
            <person name="Overmann J."/>
            <person name="Amann R."/>
            <person name="Jetten M.S.M."/>
            <person name="Mascher T."/>
            <person name="Medema M.H."/>
            <person name="Devos D.P."/>
            <person name="Kaster A.-K."/>
            <person name="Ovreas L."/>
            <person name="Rohde M."/>
            <person name="Galperin M.Y."/>
            <person name="Jogler C."/>
        </authorList>
    </citation>
    <scope>NUCLEOTIDE SEQUENCE [LARGE SCALE GENOMIC DNA]</scope>
    <source>
        <strain evidence="2 3">Poly51</strain>
    </source>
</reference>
<sequence length="673" mass="73480">MASFADIRIEDAEVSLPIETTVHSATQHLCAVLTATFDWETYVKPRLHHQLILGLTAIASISGATNAAAQTLDSSGRLSTSTPSAISEQVWQHALPNAPLTDVQNRMPPSGLAVSGVPLADIPPAVSPGPFRGQLNSYLARADGLPDAPDATIPFESIAPSEFVHLDAWWDALLTQPLGFSPECLAVDVATLAQTAISSSPYVRGILTDPGIRRRDLVIADANFDSLAFVEGKFADTNEPIGSLLTTGSAFGRFRDEKFSSSAGLRKKNRSGAEWELVQRGGFQDNNSTFLVPNPQGTTRMELNVTQPLMKDRGRAVNNIRVLLADIDVKLATTETRSDLEDHLVDVARAYWNLYQARANWLQRSRLLDSAAELATILRARGEVDSFQRQILRAEAAVASRRSDLVRSETAIRNAQAELRLLTGDPRLIQSARWEVLPAERPLAEAVALSTRQATLTALDNRSDIAGAIRKVQATSAGVGVAKNQVLPRLDLILSTYVAGLDTNNDAFGAFVNQFSDGRPSYAAGLLFERPVGNRAAEARLDRNRLELTRSVFEFQQVAEEAFTEVEVAVRETRTSFQEMIAKKQAIDAAGREVAYLKERWKWLPDPNESAVLLIEDLLDAQQRLANEEGGFVAAQTSYAMSWVQLRHTMGVLLRVEDSLPVASTKSDQGPLP</sequence>
<dbReference type="EMBL" id="SJPW01000003">
    <property type="protein sequence ID" value="TWU56568.1"/>
    <property type="molecule type" value="Genomic_DNA"/>
</dbReference>
<dbReference type="InterPro" id="IPR010131">
    <property type="entry name" value="MdtP/NodT-like"/>
</dbReference>
<dbReference type="InterPro" id="IPR003423">
    <property type="entry name" value="OMP_efflux"/>
</dbReference>
<keyword evidence="3" id="KW-1185">Reference proteome</keyword>
<proteinExistence type="inferred from homology"/>
<comment type="similarity">
    <text evidence="1">Belongs to the outer membrane factor (OMF) (TC 1.B.17) family.</text>
</comment>
<protein>
    <submittedName>
        <fullName evidence="2">Outer membrane efflux protein</fullName>
    </submittedName>
</protein>
<gene>
    <name evidence="2" type="ORF">Poly51_24840</name>
</gene>
<dbReference type="AlphaFoldDB" id="A0A5C6F5E4"/>